<comment type="caution">
    <text evidence="18">The sequence shown here is derived from an EMBL/GenBank/DDBJ whole genome shotgun (WGS) entry which is preliminary data.</text>
</comment>
<evidence type="ECO:0000256" key="7">
    <source>
        <dbReference type="ARBA" id="ARBA00022801"/>
    </source>
</evidence>
<reference evidence="18 19" key="1">
    <citation type="submission" date="2018-03" db="EMBL/GenBank/DDBJ databases">
        <title>Brevisbacillus phylogenomics.</title>
        <authorList>
            <person name="Dunlap C."/>
        </authorList>
    </citation>
    <scope>NUCLEOTIDE SEQUENCE [LARGE SCALE GENOMIC DNA]</scope>
    <source>
        <strain evidence="18 19">NRRL NRS-1210</strain>
    </source>
</reference>
<dbReference type="Proteomes" id="UP000240419">
    <property type="component" value="Unassembled WGS sequence"/>
</dbReference>
<keyword evidence="5 17" id="KW-1003">Cell membrane</keyword>
<protein>
    <recommendedName>
        <fullName evidence="4 17">Undecaprenyl-diphosphatase</fullName>
        <ecNumber evidence="3 17">3.6.1.27</ecNumber>
    </recommendedName>
    <alternativeName>
        <fullName evidence="15 17">Bacitracin resistance protein</fullName>
    </alternativeName>
    <alternativeName>
        <fullName evidence="14 17">Undecaprenyl pyrophosphate phosphatase</fullName>
    </alternativeName>
</protein>
<dbReference type="GO" id="GO:0005886">
    <property type="term" value="C:plasma membrane"/>
    <property type="evidence" value="ECO:0007669"/>
    <property type="project" value="UniProtKB-SubCell"/>
</dbReference>
<evidence type="ECO:0000256" key="12">
    <source>
        <dbReference type="ARBA" id="ARBA00023251"/>
    </source>
</evidence>
<dbReference type="EMBL" id="PXZM01000021">
    <property type="protein sequence ID" value="PSJ95210.1"/>
    <property type="molecule type" value="Genomic_DNA"/>
</dbReference>
<comment type="similarity">
    <text evidence="2 17">Belongs to the UppP family.</text>
</comment>
<feature type="transmembrane region" description="Helical" evidence="17">
    <location>
        <begin position="209"/>
        <end position="230"/>
    </location>
</feature>
<evidence type="ECO:0000256" key="3">
    <source>
        <dbReference type="ARBA" id="ARBA00012374"/>
    </source>
</evidence>
<keyword evidence="19" id="KW-1185">Reference proteome</keyword>
<evidence type="ECO:0000256" key="6">
    <source>
        <dbReference type="ARBA" id="ARBA00022692"/>
    </source>
</evidence>
<gene>
    <name evidence="17" type="primary">uppP</name>
    <name evidence="18" type="ORF">C7R93_13160</name>
</gene>
<dbReference type="GO" id="GO:0050380">
    <property type="term" value="F:undecaprenyl-diphosphatase activity"/>
    <property type="evidence" value="ECO:0007669"/>
    <property type="project" value="UniProtKB-UniRule"/>
</dbReference>
<keyword evidence="7 17" id="KW-0378">Hydrolase</keyword>
<evidence type="ECO:0000256" key="11">
    <source>
        <dbReference type="ARBA" id="ARBA00023136"/>
    </source>
</evidence>
<proteinExistence type="inferred from homology"/>
<evidence type="ECO:0000256" key="10">
    <source>
        <dbReference type="ARBA" id="ARBA00022989"/>
    </source>
</evidence>
<comment type="function">
    <text evidence="17">Catalyzes the dephosphorylation of undecaprenyl diphosphate (UPP). Confers resistance to bacitracin.</text>
</comment>
<keyword evidence="8 17" id="KW-0133">Cell shape</keyword>
<comment type="subcellular location">
    <subcellularLocation>
        <location evidence="1 17">Cell membrane</location>
        <topology evidence="1 17">Multi-pass membrane protein</topology>
    </subcellularLocation>
</comment>
<dbReference type="GO" id="GO:0071555">
    <property type="term" value="P:cell wall organization"/>
    <property type="evidence" value="ECO:0007669"/>
    <property type="project" value="UniProtKB-KW"/>
</dbReference>
<evidence type="ECO:0000256" key="14">
    <source>
        <dbReference type="ARBA" id="ARBA00032707"/>
    </source>
</evidence>
<dbReference type="OrthoDB" id="9808289at2"/>
<evidence type="ECO:0000256" key="9">
    <source>
        <dbReference type="ARBA" id="ARBA00022984"/>
    </source>
</evidence>
<evidence type="ECO:0000256" key="4">
    <source>
        <dbReference type="ARBA" id="ARBA00021581"/>
    </source>
</evidence>
<keyword evidence="12 17" id="KW-0046">Antibiotic resistance</keyword>
<feature type="transmembrane region" description="Helical" evidence="17">
    <location>
        <begin position="77"/>
        <end position="95"/>
    </location>
</feature>
<keyword evidence="11 17" id="KW-0472">Membrane</keyword>
<keyword evidence="9 17" id="KW-0573">Peptidoglycan synthesis</keyword>
<evidence type="ECO:0000256" key="13">
    <source>
        <dbReference type="ARBA" id="ARBA00023316"/>
    </source>
</evidence>
<keyword evidence="13 17" id="KW-0961">Cell wall biogenesis/degradation</keyword>
<comment type="miscellaneous">
    <text evidence="17">Bacitracin is thought to be involved in the inhibition of peptidoglycan synthesis by sequestering undecaprenyl diphosphate, thereby reducing the pool of lipid carrier available.</text>
</comment>
<keyword evidence="10 17" id="KW-1133">Transmembrane helix</keyword>
<dbReference type="PANTHER" id="PTHR30622:SF4">
    <property type="entry name" value="UNDECAPRENYL-DIPHOSPHATASE"/>
    <property type="match status" value="1"/>
</dbReference>
<feature type="transmembrane region" description="Helical" evidence="17">
    <location>
        <begin position="242"/>
        <end position="260"/>
    </location>
</feature>
<dbReference type="EC" id="3.6.1.27" evidence="3 17"/>
<feature type="transmembrane region" description="Helical" evidence="17">
    <location>
        <begin position="107"/>
        <end position="123"/>
    </location>
</feature>
<evidence type="ECO:0000256" key="15">
    <source>
        <dbReference type="ARBA" id="ARBA00032932"/>
    </source>
</evidence>
<evidence type="ECO:0000256" key="17">
    <source>
        <dbReference type="HAMAP-Rule" id="MF_01006"/>
    </source>
</evidence>
<dbReference type="HAMAP" id="MF_01006">
    <property type="entry name" value="Undec_diphosphatase"/>
    <property type="match status" value="1"/>
</dbReference>
<evidence type="ECO:0000256" key="16">
    <source>
        <dbReference type="ARBA" id="ARBA00047594"/>
    </source>
</evidence>
<dbReference type="Pfam" id="PF02673">
    <property type="entry name" value="BacA"/>
    <property type="match status" value="1"/>
</dbReference>
<feature type="transmembrane region" description="Helical" evidence="17">
    <location>
        <begin position="43"/>
        <end position="65"/>
    </location>
</feature>
<evidence type="ECO:0000313" key="18">
    <source>
        <dbReference type="EMBL" id="PSJ95210.1"/>
    </source>
</evidence>
<accession>A0A2P7V7L5</accession>
<name>A0A2P7V7L5_9BACL</name>
<dbReference type="GO" id="GO:0008360">
    <property type="term" value="P:regulation of cell shape"/>
    <property type="evidence" value="ECO:0007669"/>
    <property type="project" value="UniProtKB-KW"/>
</dbReference>
<evidence type="ECO:0000256" key="5">
    <source>
        <dbReference type="ARBA" id="ARBA00022475"/>
    </source>
</evidence>
<evidence type="ECO:0000256" key="8">
    <source>
        <dbReference type="ARBA" id="ARBA00022960"/>
    </source>
</evidence>
<sequence length="261" mass="28526">MPMLLLLEHIFLGIVQGLTEFLPISSTGHLVLFRKVFGMQEVGLLFDTMLHFGTLIAVVIVFWPQVRYIIMNPMSKLTKLLVVGTIPTAVIGLAFEDYFEEISQTGITIGWEFLATGAILWAVESMRRGNRTFEEINYTDALIIGTLQGAAILPAISRSGLTIAGALLRGIDRADAARFSFLISLPAILGACVLQTAKLVETPLETALLIPMLVGTMFAGLAGYVAIRWMLTIISTGSMKGFAIYVWVLGGLILLMQFLGW</sequence>
<dbReference type="InterPro" id="IPR003824">
    <property type="entry name" value="UppP"/>
</dbReference>
<feature type="transmembrane region" description="Helical" evidence="17">
    <location>
        <begin position="179"/>
        <end position="197"/>
    </location>
</feature>
<dbReference type="GO" id="GO:0009252">
    <property type="term" value="P:peptidoglycan biosynthetic process"/>
    <property type="evidence" value="ECO:0007669"/>
    <property type="project" value="UniProtKB-KW"/>
</dbReference>
<dbReference type="AlphaFoldDB" id="A0A2P7V7L5"/>
<organism evidence="18 19">
    <name type="scientific">Brevibacillus fortis</name>
    <dbReference type="NCBI Taxonomy" id="2126352"/>
    <lineage>
        <taxon>Bacteria</taxon>
        <taxon>Bacillati</taxon>
        <taxon>Bacillota</taxon>
        <taxon>Bacilli</taxon>
        <taxon>Bacillales</taxon>
        <taxon>Paenibacillaceae</taxon>
        <taxon>Brevibacillus</taxon>
    </lineage>
</organism>
<dbReference type="GO" id="GO:0046677">
    <property type="term" value="P:response to antibiotic"/>
    <property type="evidence" value="ECO:0007669"/>
    <property type="project" value="UniProtKB-UniRule"/>
</dbReference>
<dbReference type="PANTHER" id="PTHR30622">
    <property type="entry name" value="UNDECAPRENYL-DIPHOSPHATASE"/>
    <property type="match status" value="1"/>
</dbReference>
<comment type="catalytic activity">
    <reaction evidence="16 17">
        <text>di-trans,octa-cis-undecaprenyl diphosphate + H2O = di-trans,octa-cis-undecaprenyl phosphate + phosphate + H(+)</text>
        <dbReference type="Rhea" id="RHEA:28094"/>
        <dbReference type="ChEBI" id="CHEBI:15377"/>
        <dbReference type="ChEBI" id="CHEBI:15378"/>
        <dbReference type="ChEBI" id="CHEBI:43474"/>
        <dbReference type="ChEBI" id="CHEBI:58405"/>
        <dbReference type="ChEBI" id="CHEBI:60392"/>
        <dbReference type="EC" id="3.6.1.27"/>
    </reaction>
</comment>
<keyword evidence="6 17" id="KW-0812">Transmembrane</keyword>
<evidence type="ECO:0000256" key="2">
    <source>
        <dbReference type="ARBA" id="ARBA00010621"/>
    </source>
</evidence>
<evidence type="ECO:0000313" key="19">
    <source>
        <dbReference type="Proteomes" id="UP000240419"/>
    </source>
</evidence>
<evidence type="ECO:0000256" key="1">
    <source>
        <dbReference type="ARBA" id="ARBA00004651"/>
    </source>
</evidence>